<evidence type="ECO:0000313" key="3">
    <source>
        <dbReference type="EMBL" id="KAA4030998.1"/>
    </source>
</evidence>
<comment type="caution">
    <text evidence="3">The sequence shown here is derived from an EMBL/GenBank/DDBJ whole genome shotgun (WGS) entry which is preliminary data.</text>
</comment>
<gene>
    <name evidence="3" type="ORF">F3D60_12820</name>
</gene>
<reference evidence="3" key="1">
    <citation type="journal article" date="2019" name="Nat. Med.">
        <title>A library of human gut bacterial isolates paired with longitudinal multiomics data enables mechanistic microbiome research.</title>
        <authorList>
            <person name="Poyet M."/>
            <person name="Groussin M."/>
            <person name="Gibbons S.M."/>
            <person name="Avila-Pacheco J."/>
            <person name="Jiang X."/>
            <person name="Kearney S.M."/>
            <person name="Perrotta A.R."/>
            <person name="Berdy B."/>
            <person name="Zhao S."/>
            <person name="Lieberman T.D."/>
            <person name="Swanson P.K."/>
            <person name="Smith M."/>
            <person name="Roesemann S."/>
            <person name="Alexander J.E."/>
            <person name="Rich S.A."/>
            <person name="Livny J."/>
            <person name="Vlamakis H."/>
            <person name="Clish C."/>
            <person name="Bullock K."/>
            <person name="Deik A."/>
            <person name="Scott J."/>
            <person name="Pierce K.A."/>
            <person name="Xavier R.J."/>
            <person name="Alm E.J."/>
        </authorList>
    </citation>
    <scope>NUCLEOTIDE SEQUENCE</scope>
    <source>
        <strain evidence="3">BIOML-A147</strain>
    </source>
</reference>
<keyword evidence="2" id="KW-1133">Transmembrane helix</keyword>
<dbReference type="PANTHER" id="PTHR43298">
    <property type="entry name" value="MULTIDRUG RESISTANCE PROTEIN NORM-RELATED"/>
    <property type="match status" value="1"/>
</dbReference>
<dbReference type="GO" id="GO:0005886">
    <property type="term" value="C:plasma membrane"/>
    <property type="evidence" value="ECO:0007669"/>
    <property type="project" value="TreeGrafter"/>
</dbReference>
<accession>A0A641S4Y9</accession>
<protein>
    <submittedName>
        <fullName evidence="3">MATE family efflux transporter</fullName>
    </submittedName>
</protein>
<feature type="transmembrane region" description="Helical" evidence="2">
    <location>
        <begin position="32"/>
        <end position="53"/>
    </location>
</feature>
<evidence type="ECO:0000256" key="2">
    <source>
        <dbReference type="SAM" id="Phobius"/>
    </source>
</evidence>
<feature type="transmembrane region" description="Helical" evidence="2">
    <location>
        <begin position="95"/>
        <end position="114"/>
    </location>
</feature>
<dbReference type="PANTHER" id="PTHR43298:SF2">
    <property type="entry name" value="FMN_FAD EXPORTER YEEO-RELATED"/>
    <property type="match status" value="1"/>
</dbReference>
<organism evidence="3">
    <name type="scientific">Bacteroides ovatus</name>
    <dbReference type="NCBI Taxonomy" id="28116"/>
    <lineage>
        <taxon>Bacteria</taxon>
        <taxon>Pseudomonadati</taxon>
        <taxon>Bacteroidota</taxon>
        <taxon>Bacteroidia</taxon>
        <taxon>Bacteroidales</taxon>
        <taxon>Bacteroidaceae</taxon>
        <taxon>Bacteroides</taxon>
    </lineage>
</organism>
<proteinExistence type="predicted"/>
<keyword evidence="2" id="KW-0812">Transmembrane</keyword>
<evidence type="ECO:0000256" key="1">
    <source>
        <dbReference type="ARBA" id="ARBA00022448"/>
    </source>
</evidence>
<name>A0A641S4Y9_BACOV</name>
<keyword evidence="1" id="KW-0813">Transport</keyword>
<keyword evidence="2" id="KW-0472">Membrane</keyword>
<feature type="transmembrane region" description="Helical" evidence="2">
    <location>
        <begin position="65"/>
        <end position="83"/>
    </location>
</feature>
<feature type="non-terminal residue" evidence="3">
    <location>
        <position position="1"/>
    </location>
</feature>
<sequence>GYAVGGPLIVMALWGNQWVIGFYTNNDNLVRLAFYPFIVMLLNYAFALPGYVYINAVTGTGKTKLAFIFQLITILVYLIYLYLLSECFHASLTVYMTAEYLFVILLGIQSIIYLKRKSN</sequence>
<dbReference type="AlphaFoldDB" id="A0A641S4Y9"/>
<dbReference type="EMBL" id="VWKO01000077">
    <property type="protein sequence ID" value="KAA4030998.1"/>
    <property type="molecule type" value="Genomic_DNA"/>
</dbReference>
<dbReference type="InterPro" id="IPR050222">
    <property type="entry name" value="MATE_MdtK"/>
</dbReference>